<dbReference type="Proteomes" id="UP000720508">
    <property type="component" value="Unassembled WGS sequence"/>
</dbReference>
<dbReference type="EMBL" id="JAHLEM010000053">
    <property type="protein sequence ID" value="MBU3863789.1"/>
    <property type="molecule type" value="Genomic_DNA"/>
</dbReference>
<feature type="region of interest" description="Disordered" evidence="1">
    <location>
        <begin position="430"/>
        <end position="460"/>
    </location>
</feature>
<comment type="caution">
    <text evidence="2">The sequence shown here is derived from an EMBL/GenBank/DDBJ whole genome shotgun (WGS) entry which is preliminary data.</text>
</comment>
<gene>
    <name evidence="2" type="ORF">KN815_06740</name>
</gene>
<proteinExistence type="predicted"/>
<organism evidence="2 3">
    <name type="scientific">Streptomyces niphimycinicus</name>
    <dbReference type="NCBI Taxonomy" id="2842201"/>
    <lineage>
        <taxon>Bacteria</taxon>
        <taxon>Bacillati</taxon>
        <taxon>Actinomycetota</taxon>
        <taxon>Actinomycetes</taxon>
        <taxon>Kitasatosporales</taxon>
        <taxon>Streptomycetaceae</taxon>
        <taxon>Streptomyces</taxon>
    </lineage>
</organism>
<dbReference type="InterPro" id="IPR046828">
    <property type="entry name" value="RepSA"/>
</dbReference>
<evidence type="ECO:0000313" key="2">
    <source>
        <dbReference type="EMBL" id="MBU3863789.1"/>
    </source>
</evidence>
<keyword evidence="3" id="KW-1185">Reference proteome</keyword>
<sequence length="460" mass="50096">MIRLVGTPGFRRWLDQIHNIGGCADPIYLAGRTITRNAVTGAVMRVYTTTDEPGGVLALRCGNRRETRCAPCSRIHAGDTFHLVRAGLLGGKEVPSTVTGHPRLFVTLTAPGFGAVHRATDSMDRKCRPRRDGGECPHGRPIGCNQVHSEADPRVGQPICSRCYDYAAHVLWHAKAGALWNRTTILIRRHLAAAMGITQRTLNSHLRVSFAKVAEYQKRGAIHLHAVMRVDGPSGPKDAPPSEATTEVVETVVRSAVEAAETRTPYAPGLGEHVIRWGAEIDVHAIHSVNSEIGDVPMTDEAVAAYIAKYVSKSVGEVGGIDRRITSAGEIDRLRVSPHARALMGTCWRLGGVVELAPLRLRLWAHALGYRGHVLTKSRRYSTTYEQLRAVRAEYRKTKAAGGAVSADVPTEVESAWRYVRSGHTPAEAEIAAGVSQDLSRNRDVGRSELSNDEGGRDYD</sequence>
<name>A0ABS6CA98_9ACTN</name>
<dbReference type="Pfam" id="PF20199">
    <property type="entry name" value="RepSA"/>
    <property type="match status" value="1"/>
</dbReference>
<reference evidence="2 3" key="1">
    <citation type="submission" date="2021-06" db="EMBL/GenBank/DDBJ databases">
        <authorList>
            <person name="Pan X."/>
        </authorList>
    </citation>
    <scope>NUCLEOTIDE SEQUENCE [LARGE SCALE GENOMIC DNA]</scope>
    <source>
        <strain evidence="2 3">4503</strain>
    </source>
</reference>
<protein>
    <submittedName>
        <fullName evidence="2">Plasmid replication initiator protein</fullName>
    </submittedName>
</protein>
<evidence type="ECO:0000313" key="3">
    <source>
        <dbReference type="Proteomes" id="UP000720508"/>
    </source>
</evidence>
<dbReference type="RefSeq" id="WP_216340825.1">
    <property type="nucleotide sequence ID" value="NZ_JAHLEM010000053.1"/>
</dbReference>
<accession>A0ABS6CA98</accession>
<evidence type="ECO:0000256" key="1">
    <source>
        <dbReference type="SAM" id="MobiDB-lite"/>
    </source>
</evidence>